<keyword evidence="2" id="KW-0812">Transmembrane</keyword>
<comment type="caution">
    <text evidence="3">The sequence shown here is derived from an EMBL/GenBank/DDBJ whole genome shotgun (WGS) entry which is preliminary data.</text>
</comment>
<feature type="region of interest" description="Disordered" evidence="1">
    <location>
        <begin position="71"/>
        <end position="105"/>
    </location>
</feature>
<protein>
    <submittedName>
        <fullName evidence="3">Uncharacterized protein</fullName>
    </submittedName>
</protein>
<dbReference type="EMBL" id="JARKIB010000026">
    <property type="protein sequence ID" value="KAJ7765232.1"/>
    <property type="molecule type" value="Genomic_DNA"/>
</dbReference>
<sequence length="399" mass="42890">MGADGPAGRGRARTGANGSWMRSQWFLGDDVGAGEASRGWWREEKDAWEERVTLINSLLLSTISFNEADRRSASIPSLDASSTRSPSTDDAPLTSPPETDSPVLEDKTDDVWTLVPRYGHAAGGARQARRGPGDQPAESDPDDDCKTVYVPVWLEDAVAHGHYDGYCKQSDDTRFASPPPSRAPTQLVIGLAALSVVVRRSYPAPRLSSHRAFACETPARGYDVHLPLSMKKLSRQHRLLSSLARLREAVLHVLPRAAGGAIPRHVSCCYRAFPTHSYNALHRALEPCLGRSQLAEGLSALVPCALLTVLSVVVWLLSRLALHIARSYSVVQGVLGRCVCDGAVVCPSSLRAVAGSGVFGTELSCVAFRACPCTPFFCAGLLIVLAGASPLHFLSSILW</sequence>
<keyword evidence="4" id="KW-1185">Reference proteome</keyword>
<feature type="region of interest" description="Disordered" evidence="1">
    <location>
        <begin position="122"/>
        <end position="144"/>
    </location>
</feature>
<reference evidence="3" key="1">
    <citation type="submission" date="2023-03" db="EMBL/GenBank/DDBJ databases">
        <title>Massive genome expansion in bonnet fungi (Mycena s.s.) driven by repeated elements and novel gene families across ecological guilds.</title>
        <authorList>
            <consortium name="Lawrence Berkeley National Laboratory"/>
            <person name="Harder C.B."/>
            <person name="Miyauchi S."/>
            <person name="Viragh M."/>
            <person name="Kuo A."/>
            <person name="Thoen E."/>
            <person name="Andreopoulos B."/>
            <person name="Lu D."/>
            <person name="Skrede I."/>
            <person name="Drula E."/>
            <person name="Henrissat B."/>
            <person name="Morin E."/>
            <person name="Kohler A."/>
            <person name="Barry K."/>
            <person name="LaButti K."/>
            <person name="Morin E."/>
            <person name="Salamov A."/>
            <person name="Lipzen A."/>
            <person name="Mereny Z."/>
            <person name="Hegedus B."/>
            <person name="Baldrian P."/>
            <person name="Stursova M."/>
            <person name="Weitz H."/>
            <person name="Taylor A."/>
            <person name="Grigoriev I.V."/>
            <person name="Nagy L.G."/>
            <person name="Martin F."/>
            <person name="Kauserud H."/>
        </authorList>
    </citation>
    <scope>NUCLEOTIDE SEQUENCE</scope>
    <source>
        <strain evidence="3">CBHHK182m</strain>
    </source>
</reference>
<feature type="transmembrane region" description="Helical" evidence="2">
    <location>
        <begin position="376"/>
        <end position="398"/>
    </location>
</feature>
<proteinExistence type="predicted"/>
<name>A0AAD7JIK8_9AGAR</name>
<keyword evidence="2" id="KW-1133">Transmembrane helix</keyword>
<organism evidence="3 4">
    <name type="scientific">Mycena metata</name>
    <dbReference type="NCBI Taxonomy" id="1033252"/>
    <lineage>
        <taxon>Eukaryota</taxon>
        <taxon>Fungi</taxon>
        <taxon>Dikarya</taxon>
        <taxon>Basidiomycota</taxon>
        <taxon>Agaricomycotina</taxon>
        <taxon>Agaricomycetes</taxon>
        <taxon>Agaricomycetidae</taxon>
        <taxon>Agaricales</taxon>
        <taxon>Marasmiineae</taxon>
        <taxon>Mycenaceae</taxon>
        <taxon>Mycena</taxon>
    </lineage>
</organism>
<evidence type="ECO:0000313" key="3">
    <source>
        <dbReference type="EMBL" id="KAJ7765232.1"/>
    </source>
</evidence>
<keyword evidence="2" id="KW-0472">Membrane</keyword>
<dbReference type="Proteomes" id="UP001215598">
    <property type="component" value="Unassembled WGS sequence"/>
</dbReference>
<evidence type="ECO:0000313" key="4">
    <source>
        <dbReference type="Proteomes" id="UP001215598"/>
    </source>
</evidence>
<dbReference type="AlphaFoldDB" id="A0AAD7JIK8"/>
<feature type="compositionally biased region" description="Polar residues" evidence="1">
    <location>
        <begin position="79"/>
        <end position="88"/>
    </location>
</feature>
<gene>
    <name evidence="3" type="ORF">B0H16DRAFT_1883249</name>
</gene>
<evidence type="ECO:0000256" key="2">
    <source>
        <dbReference type="SAM" id="Phobius"/>
    </source>
</evidence>
<evidence type="ECO:0000256" key="1">
    <source>
        <dbReference type="SAM" id="MobiDB-lite"/>
    </source>
</evidence>
<accession>A0AAD7JIK8</accession>
<feature type="transmembrane region" description="Helical" evidence="2">
    <location>
        <begin position="297"/>
        <end position="317"/>
    </location>
</feature>